<evidence type="ECO:0000313" key="5">
    <source>
        <dbReference type="Proteomes" id="UP000199140"/>
    </source>
</evidence>
<dbReference type="EMBL" id="FOPK01000014">
    <property type="protein sequence ID" value="SFH12491.1"/>
    <property type="molecule type" value="Genomic_DNA"/>
</dbReference>
<dbReference type="KEGG" id="mphy:MCBMB27_01874"/>
<name>A0AAE8HTG8_9HYPH</name>
<accession>A0AAE8HTG8</accession>
<reference evidence="2 4" key="1">
    <citation type="submission" date="2016-04" db="EMBL/GenBank/DDBJ databases">
        <title>Complete genome sequencing and analysis of CBMB27, Methylobacterium phyllosphaerae isolated from leaf tissues of rice (Oryza sativa L.).</title>
        <authorList>
            <person name="Lee Y."/>
            <person name="Hwangbo K."/>
            <person name="Chung H."/>
            <person name="Yoo J."/>
            <person name="Kim K.Y."/>
            <person name="Sa T.M."/>
            <person name="Um Y."/>
            <person name="Madhaiyan M."/>
        </authorList>
    </citation>
    <scope>NUCLEOTIDE SEQUENCE [LARGE SCALE GENOMIC DNA]</scope>
    <source>
        <strain evidence="2 4">CBMB27</strain>
    </source>
</reference>
<protein>
    <recommendedName>
        <fullName evidence="1">DUF6894 domain-containing protein</fullName>
    </recommendedName>
</protein>
<dbReference type="Pfam" id="PF21834">
    <property type="entry name" value="DUF6894"/>
    <property type="match status" value="1"/>
</dbReference>
<evidence type="ECO:0000259" key="1">
    <source>
        <dbReference type="Pfam" id="PF21834"/>
    </source>
</evidence>
<gene>
    <name evidence="2" type="ORF">MCBMB27_01874</name>
    <name evidence="3" type="ORF">SAMN05192567_114136</name>
</gene>
<organism evidence="3 5">
    <name type="scientific">Methylobacterium phyllosphaerae</name>
    <dbReference type="NCBI Taxonomy" id="418223"/>
    <lineage>
        <taxon>Bacteria</taxon>
        <taxon>Pseudomonadati</taxon>
        <taxon>Pseudomonadota</taxon>
        <taxon>Alphaproteobacteria</taxon>
        <taxon>Hyphomicrobiales</taxon>
        <taxon>Methylobacteriaceae</taxon>
        <taxon>Methylobacterium</taxon>
    </lineage>
</organism>
<dbReference type="EMBL" id="CP015367">
    <property type="protein sequence ID" value="APT31165.1"/>
    <property type="molecule type" value="Genomic_DNA"/>
</dbReference>
<dbReference type="Proteomes" id="UP000199140">
    <property type="component" value="Unassembled WGS sequence"/>
</dbReference>
<evidence type="ECO:0000313" key="2">
    <source>
        <dbReference type="EMBL" id="APT31165.1"/>
    </source>
</evidence>
<sequence length="129" mass="14360">MMTAAQNVALCFLAYICDCELTDATLDTAHRWQRSPGASGRKTRAPAQMVERLLARYFISTTNHVTVMDEEGVELPSHGALRELLRRVLTELLRDEGDLTGVNEYSAHAYDEAGRLVMVARASFSITDQ</sequence>
<proteinExistence type="predicted"/>
<reference evidence="3 5" key="2">
    <citation type="submission" date="2016-10" db="EMBL/GenBank/DDBJ databases">
        <authorList>
            <person name="Varghese N."/>
            <person name="Submissions S."/>
        </authorList>
    </citation>
    <scope>NUCLEOTIDE SEQUENCE [LARGE SCALE GENOMIC DNA]</scope>
    <source>
        <strain evidence="3 5">CBMB27</strain>
    </source>
</reference>
<keyword evidence="4" id="KW-1185">Reference proteome</keyword>
<feature type="domain" description="DUF6894" evidence="1">
    <location>
        <begin position="56"/>
        <end position="121"/>
    </location>
</feature>
<evidence type="ECO:0000313" key="4">
    <source>
        <dbReference type="Proteomes" id="UP000185487"/>
    </source>
</evidence>
<dbReference type="AlphaFoldDB" id="A0AAE8HTG8"/>
<dbReference type="InterPro" id="IPR054189">
    <property type="entry name" value="DUF6894"/>
</dbReference>
<dbReference type="Proteomes" id="UP000185487">
    <property type="component" value="Chromosome"/>
</dbReference>
<evidence type="ECO:0000313" key="3">
    <source>
        <dbReference type="EMBL" id="SFH12491.1"/>
    </source>
</evidence>